<keyword evidence="1" id="KW-0732">Signal</keyword>
<keyword evidence="4" id="KW-1185">Reference proteome</keyword>
<dbReference type="HOGENOM" id="CLU_879162_0_0_10"/>
<reference evidence="3 4" key="1">
    <citation type="journal article" date="2010" name="J. Bacteriol.">
        <title>The complete genome sequence of Croceibacter atlanticus HTCC2559T.</title>
        <authorList>
            <person name="Oh H.M."/>
            <person name="Kang I."/>
            <person name="Ferriera S."/>
            <person name="Giovannoni S.J."/>
            <person name="Cho J.C."/>
        </authorList>
    </citation>
    <scope>NUCLEOTIDE SEQUENCE [LARGE SCALE GENOMIC DNA]</scope>
    <source>
        <strain evidence="4">ATCC BAA-628 / HTCC2559 / KCTC 12090</strain>
    </source>
</reference>
<evidence type="ECO:0000313" key="4">
    <source>
        <dbReference type="Proteomes" id="UP000002297"/>
    </source>
</evidence>
<evidence type="ECO:0000313" key="3">
    <source>
        <dbReference type="EMBL" id="EAP88174.1"/>
    </source>
</evidence>
<dbReference type="EMBL" id="CP002046">
    <property type="protein sequence ID" value="EAP88174.1"/>
    <property type="molecule type" value="Genomic_DNA"/>
</dbReference>
<dbReference type="KEGG" id="cat:CA2559_05425"/>
<proteinExistence type="predicted"/>
<dbReference type="NCBIfam" id="TIGR04183">
    <property type="entry name" value="Por_Secre_tail"/>
    <property type="match status" value="1"/>
</dbReference>
<dbReference type="Pfam" id="PF18962">
    <property type="entry name" value="Por_Secre_tail"/>
    <property type="match status" value="1"/>
</dbReference>
<accession>A3U7F7</accession>
<dbReference type="InterPro" id="IPR026444">
    <property type="entry name" value="Secre_tail"/>
</dbReference>
<organism evidence="3 4">
    <name type="scientific">Croceibacter atlanticus (strain ATCC BAA-628 / JCM 21780 / CIP 108009 / IAM 15332 / KCTC 12090 / HTCC2559)</name>
    <dbReference type="NCBI Taxonomy" id="216432"/>
    <lineage>
        <taxon>Bacteria</taxon>
        <taxon>Pseudomonadati</taxon>
        <taxon>Bacteroidota</taxon>
        <taxon>Flavobacteriia</taxon>
        <taxon>Flavobacteriales</taxon>
        <taxon>Flavobacteriaceae</taxon>
        <taxon>Croceibacter</taxon>
    </lineage>
</organism>
<dbReference type="Proteomes" id="UP000002297">
    <property type="component" value="Chromosome"/>
</dbReference>
<sequence>MFTFIDEILNFKLFIMKKITLLAALLVAFYSNAQIETSFETGEGFTVGALNGQNGWANTTGADANFSISTDQATDGTQSLQLIPTNGQSNLVALGPTITSSADVVVFTVDAFIEAAPTGGENSDVQIITQSPSQELVTARVNFDFQGNVSVLDDDGTGTETLAFIPAGTFVRNAFFEFKIEHRFADNEILYYIDDSLIYTGEAFGATNVESAVFLFDNFESGAYFDNLTYAENPLAVEEFAALNFTQFVDSNNTLYMSSNEVLESVELYNVLGKQVKTVKLASQEAQVSLADLSSGIYLAKVTVNGQNKSFKLIKK</sequence>
<evidence type="ECO:0000256" key="1">
    <source>
        <dbReference type="ARBA" id="ARBA00022729"/>
    </source>
</evidence>
<dbReference type="eggNOG" id="ENOG502ZYCP">
    <property type="taxonomic scope" value="Bacteria"/>
</dbReference>
<protein>
    <recommendedName>
        <fullName evidence="2">Secretion system C-terminal sorting domain-containing protein</fullName>
    </recommendedName>
</protein>
<dbReference type="AlphaFoldDB" id="A3U7F7"/>
<evidence type="ECO:0000259" key="2">
    <source>
        <dbReference type="Pfam" id="PF18962"/>
    </source>
</evidence>
<gene>
    <name evidence="3" type="ordered locus">CA2559_05425</name>
</gene>
<name>A3U7F7_CROAH</name>
<feature type="domain" description="Secretion system C-terminal sorting" evidence="2">
    <location>
        <begin position="254"/>
        <end position="314"/>
    </location>
</feature>
<dbReference type="STRING" id="216432.CA2559_05425"/>